<name>A0A1H9NXU6_9PSEU</name>
<dbReference type="AlphaFoldDB" id="A0A1H9NXU6"/>
<dbReference type="SUPFAM" id="SSF52518">
    <property type="entry name" value="Thiamin diphosphate-binding fold (THDP-binding)"/>
    <property type="match status" value="1"/>
</dbReference>
<dbReference type="InterPro" id="IPR029061">
    <property type="entry name" value="THDP-binding"/>
</dbReference>
<dbReference type="PANTHER" id="PTHR48084:SF4">
    <property type="entry name" value="2-OXOGLUTARATE OXIDOREDUCTASE SUBUNIT KORB"/>
    <property type="match status" value="1"/>
</dbReference>
<dbReference type="GO" id="GO:0045333">
    <property type="term" value="P:cellular respiration"/>
    <property type="evidence" value="ECO:0007669"/>
    <property type="project" value="UniProtKB-ARBA"/>
</dbReference>
<sequence>MTAIDIGLPGLTGVPTTDEKQTARDYKSDQEVRWCPGCGDYIVLNTMQSFLPSLGLKRENIVFVSGIGCSSRFPYYMNTYGMHSIHGRAPAIATGLAVARPDLSVWVVTGDGDALSIGGNHLIHTLRRNVNLKILLFNNRIYGLTKGQYSPTSEPGKVTKSTPIGSVDHPFNPVSLALGAEASFVGRALDSDKAGLTSVLRQAAEHRGSALVEIYQNCPIFNDGAFDVLKDADEAQRRIIHVVDGEPIRFGREGEYCVVREGFGLAVAKSADVDASDIVVHDASDLNLSFALSRLSTQDLTHTVTGVFRRADRTTYDDGVRAQVDEAKASKAADLSKLLHGKDTWTVVG</sequence>
<dbReference type="GO" id="GO:0030976">
    <property type="term" value="F:thiamine pyrophosphate binding"/>
    <property type="evidence" value="ECO:0007669"/>
    <property type="project" value="InterPro"/>
</dbReference>
<gene>
    <name evidence="3" type="ORF">SAMN05216195_10595</name>
</gene>
<protein>
    <submittedName>
        <fullName evidence="3">2-oxoglutarate ferredoxin oxidoreductase subunit beta</fullName>
    </submittedName>
</protein>
<organism evidence="3 4">
    <name type="scientific">Lentzea flaviverrucosa</name>
    <dbReference type="NCBI Taxonomy" id="200379"/>
    <lineage>
        <taxon>Bacteria</taxon>
        <taxon>Bacillati</taxon>
        <taxon>Actinomycetota</taxon>
        <taxon>Actinomycetes</taxon>
        <taxon>Pseudonocardiales</taxon>
        <taxon>Pseudonocardiaceae</taxon>
        <taxon>Lentzea</taxon>
    </lineage>
</organism>
<dbReference type="GO" id="GO:0000287">
    <property type="term" value="F:magnesium ion binding"/>
    <property type="evidence" value="ECO:0007669"/>
    <property type="project" value="UniProtKB-ARBA"/>
</dbReference>
<feature type="domain" description="Thiamine pyrophosphate enzyme TPP-binding" evidence="2">
    <location>
        <begin position="67"/>
        <end position="214"/>
    </location>
</feature>
<proteinExistence type="predicted"/>
<dbReference type="Gene3D" id="3.40.50.970">
    <property type="match status" value="1"/>
</dbReference>
<keyword evidence="1" id="KW-0560">Oxidoreductase</keyword>
<dbReference type="RefSeq" id="WP_090065923.1">
    <property type="nucleotide sequence ID" value="NZ_FOFT01000005.1"/>
</dbReference>
<keyword evidence="4" id="KW-1185">Reference proteome</keyword>
<dbReference type="GO" id="GO:0016625">
    <property type="term" value="F:oxidoreductase activity, acting on the aldehyde or oxo group of donors, iron-sulfur protein as acceptor"/>
    <property type="evidence" value="ECO:0007669"/>
    <property type="project" value="UniProtKB-ARBA"/>
</dbReference>
<accession>A0A1H9NXU6</accession>
<evidence type="ECO:0000313" key="3">
    <source>
        <dbReference type="EMBL" id="SER40485.1"/>
    </source>
</evidence>
<dbReference type="InterPro" id="IPR011766">
    <property type="entry name" value="TPP_enzyme_TPP-bd"/>
</dbReference>
<evidence type="ECO:0000259" key="2">
    <source>
        <dbReference type="Pfam" id="PF02775"/>
    </source>
</evidence>
<dbReference type="Pfam" id="PF02775">
    <property type="entry name" value="TPP_enzyme_C"/>
    <property type="match status" value="1"/>
</dbReference>
<dbReference type="Proteomes" id="UP000199028">
    <property type="component" value="Unassembled WGS sequence"/>
</dbReference>
<dbReference type="EMBL" id="FOFT01000005">
    <property type="protein sequence ID" value="SER40485.1"/>
    <property type="molecule type" value="Genomic_DNA"/>
</dbReference>
<reference evidence="4" key="1">
    <citation type="submission" date="2016-10" db="EMBL/GenBank/DDBJ databases">
        <authorList>
            <person name="Varghese N."/>
            <person name="Submissions S."/>
        </authorList>
    </citation>
    <scope>NUCLEOTIDE SEQUENCE [LARGE SCALE GENOMIC DNA]</scope>
    <source>
        <strain evidence="4">CGMCC 4.578</strain>
    </source>
</reference>
<evidence type="ECO:0000256" key="1">
    <source>
        <dbReference type="ARBA" id="ARBA00023002"/>
    </source>
</evidence>
<dbReference type="OrthoDB" id="9775140at2"/>
<evidence type="ECO:0000313" key="4">
    <source>
        <dbReference type="Proteomes" id="UP000199028"/>
    </source>
</evidence>
<dbReference type="InterPro" id="IPR051457">
    <property type="entry name" value="2-oxoacid:Fd_oxidoreductase"/>
</dbReference>
<dbReference type="PANTHER" id="PTHR48084">
    <property type="entry name" value="2-OXOGLUTARATE OXIDOREDUCTASE SUBUNIT KORB-RELATED"/>
    <property type="match status" value="1"/>
</dbReference>
<dbReference type="CDD" id="cd03375">
    <property type="entry name" value="TPP_OGFOR"/>
    <property type="match status" value="1"/>
</dbReference>